<reference evidence="1 2" key="1">
    <citation type="journal article" date="2023" name="Nucleic Acids Res.">
        <title>The hologenome of Daphnia magna reveals possible DNA methylation and microbiome-mediated evolution of the host genome.</title>
        <authorList>
            <person name="Chaturvedi A."/>
            <person name="Li X."/>
            <person name="Dhandapani V."/>
            <person name="Marshall H."/>
            <person name="Kissane S."/>
            <person name="Cuenca-Cambronero M."/>
            <person name="Asole G."/>
            <person name="Calvet F."/>
            <person name="Ruiz-Romero M."/>
            <person name="Marangio P."/>
            <person name="Guigo R."/>
            <person name="Rago D."/>
            <person name="Mirbahai L."/>
            <person name="Eastwood N."/>
            <person name="Colbourne J.K."/>
            <person name="Zhou J."/>
            <person name="Mallon E."/>
            <person name="Orsini L."/>
        </authorList>
    </citation>
    <scope>NUCLEOTIDE SEQUENCE [LARGE SCALE GENOMIC DNA]</scope>
    <source>
        <strain evidence="1">LRV0_1</strain>
    </source>
</reference>
<protein>
    <submittedName>
        <fullName evidence="1">Uncharacterized protein</fullName>
    </submittedName>
</protein>
<gene>
    <name evidence="1" type="ORF">OUZ56_012880</name>
</gene>
<accession>A0ABQ9Z4B1</accession>
<name>A0ABQ9Z4B1_9CRUS</name>
<evidence type="ECO:0000313" key="1">
    <source>
        <dbReference type="EMBL" id="KAK4007727.1"/>
    </source>
</evidence>
<keyword evidence="2" id="KW-1185">Reference proteome</keyword>
<evidence type="ECO:0000313" key="2">
    <source>
        <dbReference type="Proteomes" id="UP001234178"/>
    </source>
</evidence>
<comment type="caution">
    <text evidence="1">The sequence shown here is derived from an EMBL/GenBank/DDBJ whole genome shotgun (WGS) entry which is preliminary data.</text>
</comment>
<dbReference type="Proteomes" id="UP001234178">
    <property type="component" value="Unassembled WGS sequence"/>
</dbReference>
<dbReference type="EMBL" id="JAOYFB010000002">
    <property type="protein sequence ID" value="KAK4007727.1"/>
    <property type="molecule type" value="Genomic_DNA"/>
</dbReference>
<proteinExistence type="predicted"/>
<organism evidence="1 2">
    <name type="scientific">Daphnia magna</name>
    <dbReference type="NCBI Taxonomy" id="35525"/>
    <lineage>
        <taxon>Eukaryota</taxon>
        <taxon>Metazoa</taxon>
        <taxon>Ecdysozoa</taxon>
        <taxon>Arthropoda</taxon>
        <taxon>Crustacea</taxon>
        <taxon>Branchiopoda</taxon>
        <taxon>Diplostraca</taxon>
        <taxon>Cladocera</taxon>
        <taxon>Anomopoda</taxon>
        <taxon>Daphniidae</taxon>
        <taxon>Daphnia</taxon>
    </lineage>
</organism>
<sequence length="111" mass="11953">MGLSADVEGVCVTQQKIRFWFDQGNNGISAFFCNAKVSSIALMDFGKFLSDLRRALRDIQPSSLGGFSENSVSANSNANSLEMALDASVEMPQVIQPEIISDIVWGITSGC</sequence>